<gene>
    <name evidence="7" type="ORF">CC117_25935</name>
</gene>
<dbReference type="Gene3D" id="3.60.130.10">
    <property type="entry name" value="Clavaminate synthase-like"/>
    <property type="match status" value="1"/>
</dbReference>
<dbReference type="OrthoDB" id="581608at2"/>
<keyword evidence="2" id="KW-0479">Metal-binding</keyword>
<reference evidence="8" key="1">
    <citation type="submission" date="2016-07" db="EMBL/GenBank/DDBJ databases">
        <title>Sequence Frankia sp. strain CcI1.17.</title>
        <authorList>
            <person name="Ghodhbane-Gtari F."/>
            <person name="Swanson E."/>
            <person name="Gueddou A."/>
            <person name="Morris K."/>
            <person name="Hezbri K."/>
            <person name="Ktari A."/>
            <person name="Nouioui I."/>
            <person name="Abebe-Akele F."/>
            <person name="Simpson S."/>
            <person name="Thomas K."/>
            <person name="Gtari M."/>
            <person name="Tisa L.S."/>
            <person name="Hurst S."/>
        </authorList>
    </citation>
    <scope>NUCLEOTIDE SEQUENCE [LARGE SCALE GENOMIC DNA]</scope>
    <source>
        <strain evidence="8">Cc1.17</strain>
    </source>
</reference>
<dbReference type="GO" id="GO:0005737">
    <property type="term" value="C:cytoplasm"/>
    <property type="evidence" value="ECO:0007669"/>
    <property type="project" value="TreeGrafter"/>
</dbReference>
<dbReference type="RefSeq" id="WP_071088373.1">
    <property type="nucleotide sequence ID" value="NZ_MBLM01000144.1"/>
</dbReference>
<name>A0A1S1QBW4_9ACTN</name>
<dbReference type="InterPro" id="IPR003819">
    <property type="entry name" value="TauD/TfdA-like"/>
</dbReference>
<evidence type="ECO:0000256" key="5">
    <source>
        <dbReference type="ARBA" id="ARBA00023004"/>
    </source>
</evidence>
<evidence type="ECO:0000313" key="8">
    <source>
        <dbReference type="Proteomes" id="UP000179627"/>
    </source>
</evidence>
<dbReference type="Proteomes" id="UP000179627">
    <property type="component" value="Unassembled WGS sequence"/>
</dbReference>
<comment type="similarity">
    <text evidence="1">Belongs to the TfdA dioxygenase family.</text>
</comment>
<keyword evidence="8" id="KW-1185">Reference proteome</keyword>
<organism evidence="7 8">
    <name type="scientific">Parafrankia colletiae</name>
    <dbReference type="NCBI Taxonomy" id="573497"/>
    <lineage>
        <taxon>Bacteria</taxon>
        <taxon>Bacillati</taxon>
        <taxon>Actinomycetota</taxon>
        <taxon>Actinomycetes</taxon>
        <taxon>Frankiales</taxon>
        <taxon>Frankiaceae</taxon>
        <taxon>Parafrankia</taxon>
    </lineage>
</organism>
<dbReference type="PANTHER" id="PTHR30468:SF1">
    <property type="entry name" value="ALPHA-KETOGLUTARATE-DEPENDENT SULFONATE DIOXYGENASE"/>
    <property type="match status" value="1"/>
</dbReference>
<dbReference type="PANTHER" id="PTHR30468">
    <property type="entry name" value="ALPHA-KETOGLUTARATE-DEPENDENT SULFONATE DIOXYGENASE"/>
    <property type="match status" value="1"/>
</dbReference>
<dbReference type="SUPFAM" id="SSF51197">
    <property type="entry name" value="Clavaminate synthase-like"/>
    <property type="match status" value="1"/>
</dbReference>
<comment type="caution">
    <text evidence="7">The sequence shown here is derived from an EMBL/GenBank/DDBJ whole genome shotgun (WGS) entry which is preliminary data.</text>
</comment>
<accession>A0A1S1QBW4</accession>
<evidence type="ECO:0000256" key="3">
    <source>
        <dbReference type="ARBA" id="ARBA00022964"/>
    </source>
</evidence>
<keyword evidence="3 7" id="KW-0223">Dioxygenase</keyword>
<dbReference type="InterPro" id="IPR051323">
    <property type="entry name" value="AtsK-like"/>
</dbReference>
<dbReference type="InterPro" id="IPR042098">
    <property type="entry name" value="TauD-like_sf"/>
</dbReference>
<dbReference type="GO" id="GO:0046872">
    <property type="term" value="F:metal ion binding"/>
    <property type="evidence" value="ECO:0007669"/>
    <property type="project" value="UniProtKB-KW"/>
</dbReference>
<keyword evidence="5" id="KW-0408">Iron</keyword>
<feature type="domain" description="TauD/TfdA-like" evidence="6">
    <location>
        <begin position="4"/>
        <end position="267"/>
    </location>
</feature>
<dbReference type="Pfam" id="PF02668">
    <property type="entry name" value="TauD"/>
    <property type="match status" value="1"/>
</dbReference>
<dbReference type="EMBL" id="MBLM01000144">
    <property type="protein sequence ID" value="OHV31450.1"/>
    <property type="molecule type" value="Genomic_DNA"/>
</dbReference>
<dbReference type="AlphaFoldDB" id="A0A1S1QBW4"/>
<proteinExistence type="inferred from homology"/>
<dbReference type="GO" id="GO:0016706">
    <property type="term" value="F:2-oxoglutarate-dependent dioxygenase activity"/>
    <property type="evidence" value="ECO:0007669"/>
    <property type="project" value="TreeGrafter"/>
</dbReference>
<evidence type="ECO:0000256" key="2">
    <source>
        <dbReference type="ARBA" id="ARBA00022723"/>
    </source>
</evidence>
<sequence length="281" mass="31501">MDVLPVSGALGAEIRGVDVRSLDRGQIAEVRDQLHDYEVIFFRGARLGPEEHVAVAESFGEVAVFPLSRLRGATEPTLQVISDGPESPPEADYWHTDVTWAAEPPKYALLHAEVVPERGGDTLWASMTAAYEALSPTMQRLLAGLDVVHDCESFIEGMRRKGATFDTELLAGRLREAFPPVRHPLVRTHPETGRHALFLGGRFMRRIDGMSEEESGALLGLLARHIDDPRFHCRWRWQPGDLAVWDERSTNHRSAADHFPQVRVVRRVEITGDRPFFKTVA</sequence>
<evidence type="ECO:0000256" key="4">
    <source>
        <dbReference type="ARBA" id="ARBA00023002"/>
    </source>
</evidence>
<protein>
    <submittedName>
        <fullName evidence="7">Taurine dioxygenase</fullName>
    </submittedName>
</protein>
<evidence type="ECO:0000259" key="6">
    <source>
        <dbReference type="Pfam" id="PF02668"/>
    </source>
</evidence>
<evidence type="ECO:0000256" key="1">
    <source>
        <dbReference type="ARBA" id="ARBA00005896"/>
    </source>
</evidence>
<keyword evidence="4" id="KW-0560">Oxidoreductase</keyword>
<evidence type="ECO:0000313" key="7">
    <source>
        <dbReference type="EMBL" id="OHV31450.1"/>
    </source>
</evidence>